<organism evidence="1 2">
    <name type="scientific">Salibacterium salarium</name>
    <dbReference type="NCBI Taxonomy" id="284579"/>
    <lineage>
        <taxon>Bacteria</taxon>
        <taxon>Bacillati</taxon>
        <taxon>Bacillota</taxon>
        <taxon>Bacilli</taxon>
        <taxon>Bacillales</taxon>
        <taxon>Bacillaceae</taxon>
    </lineage>
</organism>
<evidence type="ECO:0000313" key="1">
    <source>
        <dbReference type="EMBL" id="RSL30193.1"/>
    </source>
</evidence>
<gene>
    <name evidence="1" type="ORF">D7Z54_27260</name>
</gene>
<name>A0A428MVK2_9BACI</name>
<keyword evidence="2" id="KW-1185">Reference proteome</keyword>
<dbReference type="AlphaFoldDB" id="A0A428MVK2"/>
<protein>
    <submittedName>
        <fullName evidence="1">Uncharacterized protein</fullName>
    </submittedName>
</protein>
<accession>A0A428MVK2</accession>
<dbReference type="OrthoDB" id="2923257at2"/>
<comment type="caution">
    <text evidence="1">The sequence shown here is derived from an EMBL/GenBank/DDBJ whole genome shotgun (WGS) entry which is preliminary data.</text>
</comment>
<sequence>MQNKDLQQAIEKFQTMLDTYPDSKQSVHEFRNFLRHFLRLKATDQPLPTVEIMSILKVQKPNVFQFLKQQGKTDTVLGMLTETSVSLEVAEARLDEYVQSL</sequence>
<proteinExistence type="predicted"/>
<evidence type="ECO:0000313" key="2">
    <source>
        <dbReference type="Proteomes" id="UP000275076"/>
    </source>
</evidence>
<reference evidence="1 2" key="1">
    <citation type="submission" date="2018-10" db="EMBL/GenBank/DDBJ databases">
        <title>Draft genome sequence of Bacillus salarius IM0101, isolated from a hypersaline soil in Inner Mongolia, China.</title>
        <authorList>
            <person name="Yamprayoonswat W."/>
            <person name="Boonvisut S."/>
            <person name="Jumpathong W."/>
            <person name="Sittihan S."/>
            <person name="Ruangsuj P."/>
            <person name="Wanthongcharoen S."/>
            <person name="Thongpramul N."/>
            <person name="Pimmason S."/>
            <person name="Yu B."/>
            <person name="Yasawong M."/>
        </authorList>
    </citation>
    <scope>NUCLEOTIDE SEQUENCE [LARGE SCALE GENOMIC DNA]</scope>
    <source>
        <strain evidence="1 2">IM0101</strain>
    </source>
</reference>
<dbReference type="EMBL" id="RBVX01000041">
    <property type="protein sequence ID" value="RSL30193.1"/>
    <property type="molecule type" value="Genomic_DNA"/>
</dbReference>
<dbReference type="Proteomes" id="UP000275076">
    <property type="component" value="Unassembled WGS sequence"/>
</dbReference>
<dbReference type="RefSeq" id="WP_125561080.1">
    <property type="nucleotide sequence ID" value="NZ_RBVX01000041.1"/>
</dbReference>